<dbReference type="OrthoDB" id="9813383at2"/>
<dbReference type="PROSITE" id="PS51273">
    <property type="entry name" value="GATASE_TYPE_1"/>
    <property type="match status" value="1"/>
</dbReference>
<dbReference type="Proteomes" id="UP000243884">
    <property type="component" value="Unassembled WGS sequence"/>
</dbReference>
<dbReference type="InterPro" id="IPR029062">
    <property type="entry name" value="Class_I_gatase-like"/>
</dbReference>
<dbReference type="CDD" id="cd01745">
    <property type="entry name" value="GATase1_2"/>
    <property type="match status" value="1"/>
</dbReference>
<dbReference type="Gene3D" id="3.40.50.880">
    <property type="match status" value="1"/>
</dbReference>
<proteinExistence type="predicted"/>
<dbReference type="RefSeq" id="WP_084098191.1">
    <property type="nucleotide sequence ID" value="NZ_FWXK01000002.1"/>
</dbReference>
<keyword evidence="2" id="KW-1185">Reference proteome</keyword>
<dbReference type="GO" id="GO:0033969">
    <property type="term" value="F:gamma-glutamyl-gamma-aminobutyrate hydrolase activity"/>
    <property type="evidence" value="ECO:0007669"/>
    <property type="project" value="TreeGrafter"/>
</dbReference>
<keyword evidence="1" id="KW-0808">Transferase</keyword>
<dbReference type="FunFam" id="3.40.50.880:FF:000030">
    <property type="entry name" value="Gamma-glutamyl-gamma-aminobutyrate hydrolase PuuD"/>
    <property type="match status" value="1"/>
</dbReference>
<dbReference type="InterPro" id="IPR011697">
    <property type="entry name" value="Peptidase_C26"/>
</dbReference>
<dbReference type="STRING" id="371602.SAMN04487984_0501"/>
<evidence type="ECO:0000313" key="2">
    <source>
        <dbReference type="Proteomes" id="UP000243884"/>
    </source>
</evidence>
<dbReference type="SUPFAM" id="SSF52317">
    <property type="entry name" value="Class I glutamine amidotransferase-like"/>
    <property type="match status" value="1"/>
</dbReference>
<dbReference type="PANTHER" id="PTHR43235:SF1">
    <property type="entry name" value="GLUTAMINE AMIDOTRANSFERASE PB2B2.05-RELATED"/>
    <property type="match status" value="1"/>
</dbReference>
<dbReference type="AlphaFoldDB" id="A0A1W1YA56"/>
<dbReference type="PRINTS" id="PR00096">
    <property type="entry name" value="GATASE"/>
</dbReference>
<accession>A0A1W1YA56</accession>
<name>A0A1W1YA56_9LACT</name>
<dbReference type="InterPro" id="IPR044668">
    <property type="entry name" value="PuuD-like"/>
</dbReference>
<dbReference type="GO" id="GO:0016740">
    <property type="term" value="F:transferase activity"/>
    <property type="evidence" value="ECO:0007669"/>
    <property type="project" value="UniProtKB-KW"/>
</dbReference>
<gene>
    <name evidence="1" type="ORF">SAMN04487984_0501</name>
</gene>
<organism evidence="1 2">
    <name type="scientific">Aerococcus suis</name>
    <dbReference type="NCBI Taxonomy" id="371602"/>
    <lineage>
        <taxon>Bacteria</taxon>
        <taxon>Bacillati</taxon>
        <taxon>Bacillota</taxon>
        <taxon>Bacilli</taxon>
        <taxon>Lactobacillales</taxon>
        <taxon>Aerococcaceae</taxon>
        <taxon>Aerococcus</taxon>
    </lineage>
</organism>
<dbReference type="PANTHER" id="PTHR43235">
    <property type="entry name" value="GLUTAMINE AMIDOTRANSFERASE PB2B2.05-RELATED"/>
    <property type="match status" value="1"/>
</dbReference>
<dbReference type="Pfam" id="PF07722">
    <property type="entry name" value="Peptidase_C26"/>
    <property type="match status" value="1"/>
</dbReference>
<dbReference type="PRINTS" id="PR00097">
    <property type="entry name" value="ANTSNTHASEII"/>
</dbReference>
<keyword evidence="1" id="KW-0315">Glutamine amidotransferase</keyword>
<reference evidence="2" key="1">
    <citation type="submission" date="2017-04" db="EMBL/GenBank/DDBJ databases">
        <authorList>
            <person name="Varghese N."/>
            <person name="Submissions S."/>
        </authorList>
    </citation>
    <scope>NUCLEOTIDE SEQUENCE [LARGE SCALE GENOMIC DNA]</scope>
    <source>
        <strain evidence="2">DSM 21500</strain>
    </source>
</reference>
<sequence>MRRKPIIGVTSSENTLFETDNFAGVPASYTLSTITNAIIQAGGIPMIIPIHESDMTDDYVHAIDGLVLSGGVDVNPEFYGEQPAENLAATDPARDAREFKLIKAATQQHKPILGICRGMQIMNVYMGGTLIQDINSHQEQTLAHELLDDMEKQVHGVAVEKHSRFYHLLANIHDVNSVHHQAIKKLGKHLKVAATAYDGVIEAIESVDENIDFFGVQFHPESLVNEFPEYLTIFEDIVERATHSTNIRFVANKTLKHVHE</sequence>
<dbReference type="GO" id="GO:0006598">
    <property type="term" value="P:polyamine catabolic process"/>
    <property type="evidence" value="ECO:0007669"/>
    <property type="project" value="TreeGrafter"/>
</dbReference>
<evidence type="ECO:0000313" key="1">
    <source>
        <dbReference type="EMBL" id="SMC33037.1"/>
    </source>
</evidence>
<dbReference type="GO" id="GO:0005829">
    <property type="term" value="C:cytosol"/>
    <property type="evidence" value="ECO:0007669"/>
    <property type="project" value="TreeGrafter"/>
</dbReference>
<dbReference type="EMBL" id="FWXK01000002">
    <property type="protein sequence ID" value="SMC33037.1"/>
    <property type="molecule type" value="Genomic_DNA"/>
</dbReference>
<protein>
    <submittedName>
        <fullName evidence="1">Putative glutamine amidotransferase</fullName>
    </submittedName>
</protein>